<reference evidence="1 2" key="1">
    <citation type="submission" date="2019-07" db="EMBL/GenBank/DDBJ databases">
        <title>Genome assembly of two rare yeast pathogens: Diutina rugosa and Trichomonascus ciferrii.</title>
        <authorList>
            <person name="Mixao V."/>
            <person name="Saus E."/>
            <person name="Hansen A."/>
            <person name="Lass-Flor C."/>
            <person name="Gabaldon T."/>
        </authorList>
    </citation>
    <scope>NUCLEOTIDE SEQUENCE [LARGE SCALE GENOMIC DNA]</scope>
    <source>
        <strain evidence="1 2">CBS 613</strain>
    </source>
</reference>
<dbReference type="EMBL" id="SWFT01000033">
    <property type="protein sequence ID" value="KAA8906601.1"/>
    <property type="molecule type" value="Genomic_DNA"/>
</dbReference>
<sequence>MTVIPTYHGYIGSTADAMLVVQQVLARKLPAVYQRPSPTERSQLICSGNVFVFVERHSGIRRWTDGVSWSSSRIVGRFLVYRTKHDDSPSPLATVTEDVSNDHSLIKKSLSITTTTADLNFSGEAKRDTIHLVSYYTPHDVVTGKLSRPVEDAQFSDVVIRDSLRQALRDSKFGKRVADNQGAYTYVDANHDVKEMVMPYPPLKRHKSAPPSSFTNVGNLTPPTPYPSAPGSDDITAFADIAEEPWPLAPTFDFTFPATPATTVAPDNAIATVTDTTWSQLPPLTAAPVLLKHAPQLADFGFLDEVLGHDG</sequence>
<dbReference type="Pfam" id="PF09729">
    <property type="entry name" value="Gti1_Pac2"/>
    <property type="match status" value="1"/>
</dbReference>
<dbReference type="AlphaFoldDB" id="A0A642UW21"/>
<comment type="caution">
    <text evidence="1">The sequence shown here is derived from an EMBL/GenBank/DDBJ whole genome shotgun (WGS) entry which is preliminary data.</text>
</comment>
<dbReference type="GO" id="GO:0003677">
    <property type="term" value="F:DNA binding"/>
    <property type="evidence" value="ECO:0007669"/>
    <property type="project" value="TreeGrafter"/>
</dbReference>
<dbReference type="PANTHER" id="PTHR28027">
    <property type="entry name" value="TRANSCRIPTIONAL REGULATOR MIT1"/>
    <property type="match status" value="1"/>
</dbReference>
<organism evidence="1 2">
    <name type="scientific">Diutina rugosa</name>
    <name type="common">Yeast</name>
    <name type="synonym">Candida rugosa</name>
    <dbReference type="NCBI Taxonomy" id="5481"/>
    <lineage>
        <taxon>Eukaryota</taxon>
        <taxon>Fungi</taxon>
        <taxon>Dikarya</taxon>
        <taxon>Ascomycota</taxon>
        <taxon>Saccharomycotina</taxon>
        <taxon>Pichiomycetes</taxon>
        <taxon>Debaryomycetaceae</taxon>
        <taxon>Diutina</taxon>
    </lineage>
</organism>
<name>A0A642UW21_DIURU</name>
<gene>
    <name evidence="1" type="ORF">DIURU_001010</name>
</gene>
<dbReference type="Proteomes" id="UP000449547">
    <property type="component" value="Unassembled WGS sequence"/>
</dbReference>
<keyword evidence="2" id="KW-1185">Reference proteome</keyword>
<evidence type="ECO:0000313" key="2">
    <source>
        <dbReference type="Proteomes" id="UP000449547"/>
    </source>
</evidence>
<accession>A0A642UW21</accession>
<evidence type="ECO:0000313" key="1">
    <source>
        <dbReference type="EMBL" id="KAA8906601.1"/>
    </source>
</evidence>
<dbReference type="GeneID" id="54779663"/>
<evidence type="ECO:0008006" key="3">
    <source>
        <dbReference type="Google" id="ProtNLM"/>
    </source>
</evidence>
<proteinExistence type="predicted"/>
<dbReference type="PANTHER" id="PTHR28027:SF2">
    <property type="entry name" value="TRANSCRIPTIONAL REGULATOR MIT1"/>
    <property type="match status" value="1"/>
</dbReference>
<protein>
    <recommendedName>
        <fullName evidence="3">Gti1/Pac2 family protein</fullName>
    </recommendedName>
</protein>
<dbReference type="RefSeq" id="XP_034014242.1">
    <property type="nucleotide sequence ID" value="XM_034153508.1"/>
</dbReference>
<dbReference type="OrthoDB" id="5572844at2759"/>
<dbReference type="InterPro" id="IPR018608">
    <property type="entry name" value="Gti1/Pac2"/>
</dbReference>
<dbReference type="VEuPathDB" id="FungiDB:DIURU_001010"/>